<dbReference type="Pfam" id="PF00787">
    <property type="entry name" value="PX"/>
    <property type="match status" value="1"/>
</dbReference>
<reference evidence="11 12" key="1">
    <citation type="submission" date="2017-11" db="EMBL/GenBank/DDBJ databases">
        <authorList>
            <person name="Kracher B."/>
        </authorList>
    </citation>
    <scope>NUCLEOTIDE SEQUENCE [LARGE SCALE GENOMIC DNA]</scope>
    <source>
        <strain evidence="11 12">RACE1</strain>
    </source>
</reference>
<dbReference type="SMART" id="SM00312">
    <property type="entry name" value="PX"/>
    <property type="match status" value="1"/>
</dbReference>
<dbReference type="PANTHER" id="PTHR10555:SF170">
    <property type="entry name" value="FI18122P1"/>
    <property type="match status" value="1"/>
</dbReference>
<evidence type="ECO:0000256" key="8">
    <source>
        <dbReference type="ARBA" id="ARBA00033774"/>
    </source>
</evidence>
<feature type="domain" description="PX" evidence="10">
    <location>
        <begin position="85"/>
        <end position="195"/>
    </location>
</feature>
<organism evidence="11 12">
    <name type="scientific">Blumeria hordei</name>
    <name type="common">Barley powdery mildew</name>
    <name type="synonym">Blumeria graminis f. sp. hordei</name>
    <dbReference type="NCBI Taxonomy" id="2867405"/>
    <lineage>
        <taxon>Eukaryota</taxon>
        <taxon>Fungi</taxon>
        <taxon>Dikarya</taxon>
        <taxon>Ascomycota</taxon>
        <taxon>Pezizomycotina</taxon>
        <taxon>Leotiomycetes</taxon>
        <taxon>Erysiphales</taxon>
        <taxon>Erysiphaceae</taxon>
        <taxon>Blumeria</taxon>
    </lineage>
</organism>
<gene>
    <name evidence="11" type="ORF">BLGHR1_12777</name>
</gene>
<evidence type="ECO:0000256" key="9">
    <source>
        <dbReference type="ARBA" id="ARBA00033785"/>
    </source>
</evidence>
<comment type="subcellular location">
    <subcellularLocation>
        <location evidence="2">Endosome</location>
    </subcellularLocation>
    <subcellularLocation>
        <location evidence="1">Vacuole membrane</location>
        <topology evidence="1">Peripheral membrane protein</topology>
    </subcellularLocation>
</comment>
<dbReference type="InterPro" id="IPR036871">
    <property type="entry name" value="PX_dom_sf"/>
</dbReference>
<dbReference type="PROSITE" id="PS50195">
    <property type="entry name" value="PX"/>
    <property type="match status" value="1"/>
</dbReference>
<evidence type="ECO:0000256" key="1">
    <source>
        <dbReference type="ARBA" id="ARBA00004148"/>
    </source>
</evidence>
<evidence type="ECO:0000313" key="11">
    <source>
        <dbReference type="EMBL" id="SZF02000.1"/>
    </source>
</evidence>
<dbReference type="CDD" id="cd07280">
    <property type="entry name" value="PX_YPT35"/>
    <property type="match status" value="1"/>
</dbReference>
<evidence type="ECO:0000256" key="7">
    <source>
        <dbReference type="ARBA" id="ARBA00033728"/>
    </source>
</evidence>
<dbReference type="PANTHER" id="PTHR10555">
    <property type="entry name" value="SORTING NEXIN"/>
    <property type="match status" value="1"/>
</dbReference>
<name>A0A383URM5_BLUHO</name>
<evidence type="ECO:0000256" key="3">
    <source>
        <dbReference type="ARBA" id="ARBA00007426"/>
    </source>
</evidence>
<protein>
    <recommendedName>
        <fullName evidence="8">Endosomal/vacuolar adapter protein YPT35</fullName>
    </recommendedName>
    <alternativeName>
        <fullName evidence="9">PX domain-containing protein YPT35</fullName>
    </alternativeName>
</protein>
<dbReference type="EMBL" id="UNSH01000041">
    <property type="protein sequence ID" value="SZF02000.1"/>
    <property type="molecule type" value="Genomic_DNA"/>
</dbReference>
<evidence type="ECO:0000256" key="4">
    <source>
        <dbReference type="ARBA" id="ARBA00022554"/>
    </source>
</evidence>
<keyword evidence="6" id="KW-0472">Membrane</keyword>
<keyword evidence="4" id="KW-0926">Vacuole</keyword>
<comment type="function">
    <text evidence="7">Recruits the lipid transfer protein VPS13 to endosomal and vacuolar membranes.</text>
</comment>
<sequence length="195" mass="22299">MESAVIVESFYPSKERQPSQATQKTPNRCYSTTLAGLPGESPSYWIKPSQRPLSIASVDSADYAITLRDNTKGDSSKQKICWAKSAHIENHVIISDNRTDIGAFVVWKITVEMMQGGKMYITKRYSEFDRLRQDLVRAYPYFRAAMPTLPRKSVISKFRPKFLENRRSGLQYFLNCVLLNPEFAGSPVLEQFLFP</sequence>
<dbReference type="Gene3D" id="3.30.1520.10">
    <property type="entry name" value="Phox-like domain"/>
    <property type="match status" value="1"/>
</dbReference>
<dbReference type="Proteomes" id="UP000275772">
    <property type="component" value="Unassembled WGS sequence"/>
</dbReference>
<dbReference type="GO" id="GO:0005774">
    <property type="term" value="C:vacuolar membrane"/>
    <property type="evidence" value="ECO:0007669"/>
    <property type="project" value="UniProtKB-SubCell"/>
</dbReference>
<dbReference type="InterPro" id="IPR037917">
    <property type="entry name" value="Ypt35_PX"/>
</dbReference>
<evidence type="ECO:0000256" key="5">
    <source>
        <dbReference type="ARBA" id="ARBA00022753"/>
    </source>
</evidence>
<dbReference type="SUPFAM" id="SSF64268">
    <property type="entry name" value="PX domain"/>
    <property type="match status" value="1"/>
</dbReference>
<proteinExistence type="inferred from homology"/>
<dbReference type="VEuPathDB" id="FungiDB:BLGHR1_12777"/>
<dbReference type="GO" id="GO:0032266">
    <property type="term" value="F:phosphatidylinositol-3-phosphate binding"/>
    <property type="evidence" value="ECO:0007669"/>
    <property type="project" value="InterPro"/>
</dbReference>
<keyword evidence="5" id="KW-0967">Endosome</keyword>
<comment type="similarity">
    <text evidence="3">Belongs to the YPT35 family.</text>
</comment>
<accession>A0A383URM5</accession>
<evidence type="ECO:0000259" key="10">
    <source>
        <dbReference type="PROSITE" id="PS50195"/>
    </source>
</evidence>
<dbReference type="InterPro" id="IPR001683">
    <property type="entry name" value="PX_dom"/>
</dbReference>
<evidence type="ECO:0000313" key="12">
    <source>
        <dbReference type="Proteomes" id="UP000275772"/>
    </source>
</evidence>
<evidence type="ECO:0000256" key="6">
    <source>
        <dbReference type="ARBA" id="ARBA00023136"/>
    </source>
</evidence>
<evidence type="ECO:0000256" key="2">
    <source>
        <dbReference type="ARBA" id="ARBA00004177"/>
    </source>
</evidence>
<dbReference type="GO" id="GO:0010008">
    <property type="term" value="C:endosome membrane"/>
    <property type="evidence" value="ECO:0007669"/>
    <property type="project" value="UniProtKB-SubCell"/>
</dbReference>
<dbReference type="AlphaFoldDB" id="A0A383URM5"/>